<organism evidence="9 10">
    <name type="scientific">gamma proteobacterium HTCC2207</name>
    <dbReference type="NCBI Taxonomy" id="314287"/>
    <lineage>
        <taxon>Bacteria</taxon>
        <taxon>Pseudomonadati</taxon>
        <taxon>Pseudomonadota</taxon>
        <taxon>Gammaproteobacteria</taxon>
        <taxon>Cellvibrionales</taxon>
        <taxon>Porticoccaceae</taxon>
        <taxon>SAR92 clade</taxon>
    </lineage>
</organism>
<evidence type="ECO:0000256" key="5">
    <source>
        <dbReference type="ARBA" id="ARBA00022989"/>
    </source>
</evidence>
<feature type="transmembrane region" description="Helical" evidence="7">
    <location>
        <begin position="159"/>
        <end position="183"/>
    </location>
</feature>
<evidence type="ECO:0000259" key="8">
    <source>
        <dbReference type="Pfam" id="PF01694"/>
    </source>
</evidence>
<dbReference type="eggNOG" id="COG0705">
    <property type="taxonomic scope" value="Bacteria"/>
</dbReference>
<feature type="transmembrane region" description="Helical" evidence="7">
    <location>
        <begin position="29"/>
        <end position="51"/>
    </location>
</feature>
<keyword evidence="5 7" id="KW-1133">Transmembrane helix</keyword>
<feature type="transmembrane region" description="Helical" evidence="7">
    <location>
        <begin position="127"/>
        <end position="147"/>
    </location>
</feature>
<dbReference type="OrthoDB" id="9778341at2"/>
<gene>
    <name evidence="9" type="ORF">GB2207_02402</name>
</gene>
<protein>
    <submittedName>
        <fullName evidence="9">Rhomboid family protein</fullName>
    </submittedName>
</protein>
<evidence type="ECO:0000256" key="3">
    <source>
        <dbReference type="ARBA" id="ARBA00022692"/>
    </source>
</evidence>
<dbReference type="InterPro" id="IPR050925">
    <property type="entry name" value="Rhomboid_protease_S54"/>
</dbReference>
<keyword evidence="6 7" id="KW-0472">Membrane</keyword>
<name>Q1YT69_9GAMM</name>
<dbReference type="Gene3D" id="1.20.1540.10">
    <property type="entry name" value="Rhomboid-like"/>
    <property type="match status" value="1"/>
</dbReference>
<evidence type="ECO:0000256" key="1">
    <source>
        <dbReference type="ARBA" id="ARBA00004141"/>
    </source>
</evidence>
<evidence type="ECO:0000256" key="4">
    <source>
        <dbReference type="ARBA" id="ARBA00022801"/>
    </source>
</evidence>
<dbReference type="Pfam" id="PF01694">
    <property type="entry name" value="Rhomboid"/>
    <property type="match status" value="1"/>
</dbReference>
<accession>Q1YT69</accession>
<dbReference type="GO" id="GO:0016020">
    <property type="term" value="C:membrane"/>
    <property type="evidence" value="ECO:0007669"/>
    <property type="project" value="UniProtKB-SubCell"/>
</dbReference>
<evidence type="ECO:0000313" key="9">
    <source>
        <dbReference type="EMBL" id="EAS47618.1"/>
    </source>
</evidence>
<dbReference type="Proteomes" id="UP000005555">
    <property type="component" value="Unassembled WGS sequence"/>
</dbReference>
<dbReference type="PANTHER" id="PTHR43731">
    <property type="entry name" value="RHOMBOID PROTEASE"/>
    <property type="match status" value="1"/>
</dbReference>
<keyword evidence="4" id="KW-0378">Hydrolase</keyword>
<dbReference type="AlphaFoldDB" id="Q1YT69"/>
<evidence type="ECO:0000256" key="7">
    <source>
        <dbReference type="SAM" id="Phobius"/>
    </source>
</evidence>
<evidence type="ECO:0000256" key="6">
    <source>
        <dbReference type="ARBA" id="ARBA00023136"/>
    </source>
</evidence>
<keyword evidence="10" id="KW-1185">Reference proteome</keyword>
<evidence type="ECO:0000313" key="10">
    <source>
        <dbReference type="Proteomes" id="UP000005555"/>
    </source>
</evidence>
<comment type="similarity">
    <text evidence="2">Belongs to the peptidase S54 family.</text>
</comment>
<comment type="caution">
    <text evidence="9">The sequence shown here is derived from an EMBL/GenBank/DDBJ whole genome shotgun (WGS) entry which is preliminary data.</text>
</comment>
<dbReference type="InterPro" id="IPR022764">
    <property type="entry name" value="Peptidase_S54_rhomboid_dom"/>
</dbReference>
<sequence>MSAEPPDSSGAEEPSARSRWRTAAKQHPVTALLFFGCLFGWFVGSFFYPIPRLFVFGGIAEAELWRLVSPIFVHFGLMHFVFNGLWLSLLGGRIETLLGPVHLLLLVLVSAVISNMAQFVWTGSVAFGGMSGVIYALLGYIWIRNLLAPHPILALPKELIGFMLFWLLFCMTGVLDFLLGVGIANAAHFGGLIVGMLLGLIFGLVGTVRTRFK</sequence>
<dbReference type="SUPFAM" id="SSF144091">
    <property type="entry name" value="Rhomboid-like"/>
    <property type="match status" value="1"/>
</dbReference>
<feature type="domain" description="Peptidase S54 rhomboid" evidence="8">
    <location>
        <begin position="62"/>
        <end position="202"/>
    </location>
</feature>
<dbReference type="GO" id="GO:0004252">
    <property type="term" value="F:serine-type endopeptidase activity"/>
    <property type="evidence" value="ECO:0007669"/>
    <property type="project" value="InterPro"/>
</dbReference>
<dbReference type="EMBL" id="AAPI01000002">
    <property type="protein sequence ID" value="EAS47618.1"/>
    <property type="molecule type" value="Genomic_DNA"/>
</dbReference>
<dbReference type="STRING" id="314287.GB2207_02402"/>
<dbReference type="PANTHER" id="PTHR43731:SF14">
    <property type="entry name" value="PRESENILIN-ASSOCIATED RHOMBOID-LIKE PROTEIN, MITOCHONDRIAL"/>
    <property type="match status" value="1"/>
</dbReference>
<feature type="transmembrane region" description="Helical" evidence="7">
    <location>
        <begin position="189"/>
        <end position="208"/>
    </location>
</feature>
<comment type="subcellular location">
    <subcellularLocation>
        <location evidence="1">Membrane</location>
        <topology evidence="1">Multi-pass membrane protein</topology>
    </subcellularLocation>
</comment>
<dbReference type="HOGENOM" id="CLU_055068_3_2_6"/>
<feature type="transmembrane region" description="Helical" evidence="7">
    <location>
        <begin position="103"/>
        <end position="121"/>
    </location>
</feature>
<proteinExistence type="inferred from homology"/>
<feature type="transmembrane region" description="Helical" evidence="7">
    <location>
        <begin position="71"/>
        <end position="91"/>
    </location>
</feature>
<keyword evidence="3 7" id="KW-0812">Transmembrane</keyword>
<dbReference type="InterPro" id="IPR035952">
    <property type="entry name" value="Rhomboid-like_sf"/>
</dbReference>
<evidence type="ECO:0000256" key="2">
    <source>
        <dbReference type="ARBA" id="ARBA00009045"/>
    </source>
</evidence>
<reference evidence="9 10" key="1">
    <citation type="submission" date="2006-03" db="EMBL/GenBank/DDBJ databases">
        <authorList>
            <person name="Giovannoni S.J."/>
            <person name="Cho J.-C."/>
            <person name="Ferriera S."/>
            <person name="Johnson J."/>
            <person name="Kravitz S."/>
            <person name="Halpern A."/>
            <person name="Remington K."/>
            <person name="Beeson K."/>
            <person name="Tran B."/>
            <person name="Rogers Y.-H."/>
            <person name="Friedman R."/>
            <person name="Venter J.C."/>
        </authorList>
    </citation>
    <scope>NUCLEOTIDE SEQUENCE [LARGE SCALE GENOMIC DNA]</scope>
    <source>
        <strain evidence="9 10">HTCC2207</strain>
    </source>
</reference>